<evidence type="ECO:0000256" key="5">
    <source>
        <dbReference type="PROSITE-ProRule" id="PRU10007"/>
    </source>
</evidence>
<evidence type="ECO:0000256" key="2">
    <source>
        <dbReference type="ARBA" id="ARBA00023002"/>
    </source>
</evidence>
<feature type="active site" evidence="4">
    <location>
        <position position="268"/>
    </location>
</feature>
<dbReference type="GO" id="GO:0016620">
    <property type="term" value="F:oxidoreductase activity, acting on the aldehyde or oxo group of donors, NAD or NADP as acceptor"/>
    <property type="evidence" value="ECO:0007669"/>
    <property type="project" value="InterPro"/>
</dbReference>
<dbReference type="Pfam" id="PF00171">
    <property type="entry name" value="Aldedh"/>
    <property type="match status" value="1"/>
</dbReference>
<comment type="similarity">
    <text evidence="1 3 6">Belongs to the aldehyde dehydrogenase family.</text>
</comment>
<feature type="region of interest" description="Disordered" evidence="7">
    <location>
        <begin position="1"/>
        <end position="22"/>
    </location>
</feature>
<proteinExistence type="inferred from homology"/>
<dbReference type="InterPro" id="IPR015590">
    <property type="entry name" value="Aldehyde_DH_dom"/>
</dbReference>
<dbReference type="PANTHER" id="PTHR11699">
    <property type="entry name" value="ALDEHYDE DEHYDROGENASE-RELATED"/>
    <property type="match status" value="1"/>
</dbReference>
<dbReference type="InterPro" id="IPR016162">
    <property type="entry name" value="Ald_DH_N"/>
</dbReference>
<sequence length="504" mass="54738">MTTTPSIDVRSPANGSVVGRVPERPAEDVDTVVGELRERQSSWEALGVAGRVSWLERYRDWLLDNEDRLARVLQSETGKPWAEATIELPYVADLINYYCTHAGSFLAPEAPPAHGPLALTKRQRLVRRPYPVVGVITPWNFPLALALVDAIPALLAGAAVVVKPSEYTPLVTSEVASGWSEIGAPDVFTCVTGAGEAGAAVVDAVDYVQFTGSTRTGRAIGKRAAERLIPYSLELGGKDAMIVLADADLDRAARGVAWGGLCNAGQMCTSVERVYVDAGVHDEFVRRVVDAVGQLRVGEDDQSYRADVGALANSDQLDIVTRHVTDAVERGARVLTGGNRVGSGTFFEPTVLVDVDHDMACMREETFGPTIPIMRVTGADEAVRLANDTAYGLSASVWTRDTERGRRVAERLEAGAVNINDVFANLFTLPLPQAGWKQSGIGARLGGAQGIRKYTRSQAIVTARVTPRTEPQWYPYSPLKGRIVRRLTRLLTARDLRRRLRPRS</sequence>
<dbReference type="PIRSF" id="PIRSF036492">
    <property type="entry name" value="ALDH"/>
    <property type="match status" value="1"/>
</dbReference>
<protein>
    <recommendedName>
        <fullName evidence="3">Aldehyde dehydrogenase</fullName>
    </recommendedName>
</protein>
<accession>A0A838A6M5</accession>
<dbReference type="Proteomes" id="UP000582974">
    <property type="component" value="Unassembled WGS sequence"/>
</dbReference>
<evidence type="ECO:0000256" key="7">
    <source>
        <dbReference type="SAM" id="MobiDB-lite"/>
    </source>
</evidence>
<comment type="caution">
    <text evidence="9">The sequence shown here is derived from an EMBL/GenBank/DDBJ whole genome shotgun (WGS) entry which is preliminary data.</text>
</comment>
<dbReference type="SUPFAM" id="SSF53720">
    <property type="entry name" value="ALDH-like"/>
    <property type="match status" value="1"/>
</dbReference>
<dbReference type="GO" id="GO:0006081">
    <property type="term" value="P:aldehyde metabolic process"/>
    <property type="evidence" value="ECO:0007669"/>
    <property type="project" value="InterPro"/>
</dbReference>
<dbReference type="AlphaFoldDB" id="A0A838A6M5"/>
<dbReference type="Gene3D" id="3.40.605.10">
    <property type="entry name" value="Aldehyde Dehydrogenase, Chain A, domain 1"/>
    <property type="match status" value="1"/>
</dbReference>
<dbReference type="Gene3D" id="3.40.309.10">
    <property type="entry name" value="Aldehyde Dehydrogenase, Chain A, domain 2"/>
    <property type="match status" value="1"/>
</dbReference>
<evidence type="ECO:0000256" key="4">
    <source>
        <dbReference type="PIRSR" id="PIRSR036492-1"/>
    </source>
</evidence>
<dbReference type="CDD" id="cd07099">
    <property type="entry name" value="ALDH_DDALDH"/>
    <property type="match status" value="1"/>
</dbReference>
<dbReference type="RefSeq" id="WP_180891583.1">
    <property type="nucleotide sequence ID" value="NZ_JACCKD010000001.1"/>
</dbReference>
<keyword evidence="2 3" id="KW-0560">Oxidoreductase</keyword>
<dbReference type="InterPro" id="IPR016163">
    <property type="entry name" value="Ald_DH_C"/>
</dbReference>
<feature type="domain" description="Aldehyde dehydrogenase" evidence="8">
    <location>
        <begin position="5"/>
        <end position="459"/>
    </location>
</feature>
<dbReference type="EMBL" id="JACCKD010000001">
    <property type="protein sequence ID" value="MBA0124778.1"/>
    <property type="molecule type" value="Genomic_DNA"/>
</dbReference>
<gene>
    <name evidence="9" type="ORF">H0B56_04410</name>
</gene>
<evidence type="ECO:0000256" key="6">
    <source>
        <dbReference type="RuleBase" id="RU003345"/>
    </source>
</evidence>
<evidence type="ECO:0000256" key="1">
    <source>
        <dbReference type="ARBA" id="ARBA00009986"/>
    </source>
</evidence>
<dbReference type="PROSITE" id="PS00687">
    <property type="entry name" value="ALDEHYDE_DEHYDR_GLU"/>
    <property type="match status" value="1"/>
</dbReference>
<evidence type="ECO:0000256" key="3">
    <source>
        <dbReference type="PIRNR" id="PIRNR036492"/>
    </source>
</evidence>
<evidence type="ECO:0000259" key="8">
    <source>
        <dbReference type="Pfam" id="PF00171"/>
    </source>
</evidence>
<reference evidence="9 10" key="1">
    <citation type="submission" date="2020-07" db="EMBL/GenBank/DDBJ databases">
        <title>Genome of Haloechinothrix sp.</title>
        <authorList>
            <person name="Tang S.-K."/>
            <person name="Yang L."/>
            <person name="Zhu W.-Y."/>
        </authorList>
    </citation>
    <scope>NUCLEOTIDE SEQUENCE [LARGE SCALE GENOMIC DNA]</scope>
    <source>
        <strain evidence="9 10">YIM 98757</strain>
    </source>
</reference>
<dbReference type="InterPro" id="IPR029510">
    <property type="entry name" value="Ald_DH_CS_GLU"/>
</dbReference>
<keyword evidence="10" id="KW-1185">Reference proteome</keyword>
<evidence type="ECO:0000313" key="9">
    <source>
        <dbReference type="EMBL" id="MBA0124778.1"/>
    </source>
</evidence>
<name>A0A838A6M5_9PSEU</name>
<evidence type="ECO:0000313" key="10">
    <source>
        <dbReference type="Proteomes" id="UP000582974"/>
    </source>
</evidence>
<organism evidence="9 10">
    <name type="scientific">Haloechinothrix aidingensis</name>
    <dbReference type="NCBI Taxonomy" id="2752311"/>
    <lineage>
        <taxon>Bacteria</taxon>
        <taxon>Bacillati</taxon>
        <taxon>Actinomycetota</taxon>
        <taxon>Actinomycetes</taxon>
        <taxon>Pseudonocardiales</taxon>
        <taxon>Pseudonocardiaceae</taxon>
        <taxon>Haloechinothrix</taxon>
    </lineage>
</organism>
<dbReference type="InterPro" id="IPR016161">
    <property type="entry name" value="Ald_DH/histidinol_DH"/>
</dbReference>
<dbReference type="InterPro" id="IPR012394">
    <property type="entry name" value="Aldehyde_DH_NAD(P)"/>
</dbReference>
<dbReference type="FunFam" id="3.40.309.10:FF:000009">
    <property type="entry name" value="Aldehyde dehydrogenase A"/>
    <property type="match status" value="1"/>
</dbReference>
<feature type="active site" evidence="4 5">
    <location>
        <position position="234"/>
    </location>
</feature>